<evidence type="ECO:0000313" key="9">
    <source>
        <dbReference type="Proteomes" id="UP000466586"/>
    </source>
</evidence>
<feature type="domain" description="RecX second three-helical" evidence="6">
    <location>
        <begin position="59"/>
        <end position="100"/>
    </location>
</feature>
<reference evidence="8 9" key="1">
    <citation type="submission" date="2019-11" db="EMBL/GenBank/DDBJ databases">
        <title>Pedobacter sp. HMF7647 Genome sequencing and assembly.</title>
        <authorList>
            <person name="Kang H."/>
            <person name="Kim H."/>
            <person name="Joh K."/>
        </authorList>
    </citation>
    <scope>NUCLEOTIDE SEQUENCE [LARGE SCALE GENOMIC DNA]</scope>
    <source>
        <strain evidence="8 9">HMF7647</strain>
    </source>
</reference>
<dbReference type="GO" id="GO:0005737">
    <property type="term" value="C:cytoplasm"/>
    <property type="evidence" value="ECO:0007669"/>
    <property type="project" value="UniProtKB-SubCell"/>
</dbReference>
<dbReference type="HAMAP" id="MF_01114">
    <property type="entry name" value="RecX"/>
    <property type="match status" value="1"/>
</dbReference>
<dbReference type="Gene3D" id="1.10.10.10">
    <property type="entry name" value="Winged helix-like DNA-binding domain superfamily/Winged helix DNA-binding domain"/>
    <property type="match status" value="2"/>
</dbReference>
<keyword evidence="9" id="KW-1185">Reference proteome</keyword>
<dbReference type="EMBL" id="WVHT01000007">
    <property type="protein sequence ID" value="MXV52299.1"/>
    <property type="molecule type" value="Genomic_DNA"/>
</dbReference>
<evidence type="ECO:0000256" key="2">
    <source>
        <dbReference type="ARBA" id="ARBA00009695"/>
    </source>
</evidence>
<accession>A0A7K1YE21</accession>
<dbReference type="AlphaFoldDB" id="A0A7K1YE21"/>
<dbReference type="Proteomes" id="UP000466586">
    <property type="component" value="Unassembled WGS sequence"/>
</dbReference>
<evidence type="ECO:0000256" key="3">
    <source>
        <dbReference type="ARBA" id="ARBA00018111"/>
    </source>
</evidence>
<sequence>MESPKKVITKNEAVSKIESYCAYQERSQKEVRYKLIDLGIYGEDLETIISDLIQQNFLNEERFAKAYALGKFRMKQWGKIKIRQGLKLKGVPEKLIQKALKQIDDDDYYQTLATLLDKKTLQTVAKNPIQNRYKLSQYATAKGYERDLIFEILRDKEL</sequence>
<evidence type="ECO:0000313" key="8">
    <source>
        <dbReference type="EMBL" id="MXV52299.1"/>
    </source>
</evidence>
<dbReference type="PANTHER" id="PTHR33602:SF1">
    <property type="entry name" value="REGULATORY PROTEIN RECX FAMILY PROTEIN"/>
    <property type="match status" value="1"/>
</dbReference>
<dbReference type="InterPro" id="IPR053924">
    <property type="entry name" value="RecX_HTH_2nd"/>
</dbReference>
<proteinExistence type="inferred from homology"/>
<dbReference type="Pfam" id="PF21981">
    <property type="entry name" value="RecX_HTH3"/>
    <property type="match status" value="1"/>
</dbReference>
<comment type="caution">
    <text evidence="8">The sequence shown here is derived from an EMBL/GenBank/DDBJ whole genome shotgun (WGS) entry which is preliminary data.</text>
</comment>
<dbReference type="InterPro" id="IPR003783">
    <property type="entry name" value="Regulatory_RecX"/>
</dbReference>
<feature type="domain" description="RecX third three-helical" evidence="7">
    <location>
        <begin position="106"/>
        <end position="153"/>
    </location>
</feature>
<comment type="subcellular location">
    <subcellularLocation>
        <location evidence="1 5">Cytoplasm</location>
    </subcellularLocation>
</comment>
<evidence type="ECO:0000256" key="4">
    <source>
        <dbReference type="ARBA" id="ARBA00022490"/>
    </source>
</evidence>
<evidence type="ECO:0000256" key="1">
    <source>
        <dbReference type="ARBA" id="ARBA00004496"/>
    </source>
</evidence>
<evidence type="ECO:0000256" key="5">
    <source>
        <dbReference type="HAMAP-Rule" id="MF_01114"/>
    </source>
</evidence>
<dbReference type="InterPro" id="IPR053925">
    <property type="entry name" value="RecX_HTH_3rd"/>
</dbReference>
<dbReference type="RefSeq" id="WP_160845476.1">
    <property type="nucleotide sequence ID" value="NZ_WVHT01000007.1"/>
</dbReference>
<comment type="similarity">
    <text evidence="2 5">Belongs to the RecX family.</text>
</comment>
<dbReference type="Pfam" id="PF02631">
    <property type="entry name" value="RecX_HTH2"/>
    <property type="match status" value="1"/>
</dbReference>
<dbReference type="InterPro" id="IPR036388">
    <property type="entry name" value="WH-like_DNA-bd_sf"/>
</dbReference>
<comment type="function">
    <text evidence="5">Modulates RecA activity.</text>
</comment>
<organism evidence="8 9">
    <name type="scientific">Hufsiella arboris</name>
    <dbReference type="NCBI Taxonomy" id="2695275"/>
    <lineage>
        <taxon>Bacteria</taxon>
        <taxon>Pseudomonadati</taxon>
        <taxon>Bacteroidota</taxon>
        <taxon>Sphingobacteriia</taxon>
        <taxon>Sphingobacteriales</taxon>
        <taxon>Sphingobacteriaceae</taxon>
        <taxon>Hufsiella</taxon>
    </lineage>
</organism>
<dbReference type="GO" id="GO:0006282">
    <property type="term" value="P:regulation of DNA repair"/>
    <property type="evidence" value="ECO:0007669"/>
    <property type="project" value="UniProtKB-UniRule"/>
</dbReference>
<evidence type="ECO:0000259" key="7">
    <source>
        <dbReference type="Pfam" id="PF21981"/>
    </source>
</evidence>
<evidence type="ECO:0000259" key="6">
    <source>
        <dbReference type="Pfam" id="PF02631"/>
    </source>
</evidence>
<keyword evidence="4 5" id="KW-0963">Cytoplasm</keyword>
<gene>
    <name evidence="5" type="primary">recX</name>
    <name evidence="8" type="ORF">GS399_15085</name>
</gene>
<name>A0A7K1YE21_9SPHI</name>
<dbReference type="PANTHER" id="PTHR33602">
    <property type="entry name" value="REGULATORY PROTEIN RECX FAMILY PROTEIN"/>
    <property type="match status" value="1"/>
</dbReference>
<protein>
    <recommendedName>
        <fullName evidence="3 5">Regulatory protein RecX</fullName>
    </recommendedName>
</protein>